<dbReference type="GO" id="GO:0016887">
    <property type="term" value="F:ATP hydrolysis activity"/>
    <property type="evidence" value="ECO:0007669"/>
    <property type="project" value="InterPro"/>
</dbReference>
<keyword evidence="8" id="KW-0046">Antibiotic resistance</keyword>
<dbReference type="Proteomes" id="UP000568380">
    <property type="component" value="Unassembled WGS sequence"/>
</dbReference>
<evidence type="ECO:0000256" key="6">
    <source>
        <dbReference type="ARBA" id="ARBA00022967"/>
    </source>
</evidence>
<protein>
    <submittedName>
        <fullName evidence="10">ABC-2 type transport system ATP-binding protein</fullName>
    </submittedName>
</protein>
<dbReference type="CDD" id="cd03230">
    <property type="entry name" value="ABC_DR_subfamily_A"/>
    <property type="match status" value="1"/>
</dbReference>
<keyword evidence="5 10" id="KW-0067">ATP-binding</keyword>
<keyword evidence="2" id="KW-0813">Transport</keyword>
<evidence type="ECO:0000256" key="8">
    <source>
        <dbReference type="ARBA" id="ARBA00023251"/>
    </source>
</evidence>
<dbReference type="Pfam" id="PF00005">
    <property type="entry name" value="ABC_tran"/>
    <property type="match status" value="1"/>
</dbReference>
<dbReference type="PROSITE" id="PS50893">
    <property type="entry name" value="ABC_TRANSPORTER_2"/>
    <property type="match status" value="1"/>
</dbReference>
<organism evidence="10 11">
    <name type="scientific">Nonomuraea endophytica</name>
    <dbReference type="NCBI Taxonomy" id="714136"/>
    <lineage>
        <taxon>Bacteria</taxon>
        <taxon>Bacillati</taxon>
        <taxon>Actinomycetota</taxon>
        <taxon>Actinomycetes</taxon>
        <taxon>Streptosporangiales</taxon>
        <taxon>Streptosporangiaceae</taxon>
        <taxon>Nonomuraea</taxon>
    </lineage>
</organism>
<dbReference type="SUPFAM" id="SSF52540">
    <property type="entry name" value="P-loop containing nucleoside triphosphate hydrolases"/>
    <property type="match status" value="1"/>
</dbReference>
<keyword evidence="7" id="KW-0472">Membrane</keyword>
<dbReference type="InterPro" id="IPR017871">
    <property type="entry name" value="ABC_transporter-like_CS"/>
</dbReference>
<feature type="domain" description="ABC transporter" evidence="9">
    <location>
        <begin position="4"/>
        <end position="229"/>
    </location>
</feature>
<proteinExistence type="predicted"/>
<dbReference type="RefSeq" id="WP_184959164.1">
    <property type="nucleotide sequence ID" value="NZ_JACHIN010000001.1"/>
</dbReference>
<keyword evidence="11" id="KW-1185">Reference proteome</keyword>
<name>A0A7W7ZYC7_9ACTN</name>
<dbReference type="PANTHER" id="PTHR42711:SF16">
    <property type="entry name" value="ABC TRANSPORTER ATP-BINDING PROTEIN"/>
    <property type="match status" value="1"/>
</dbReference>
<evidence type="ECO:0000256" key="7">
    <source>
        <dbReference type="ARBA" id="ARBA00023136"/>
    </source>
</evidence>
<dbReference type="GO" id="GO:0046677">
    <property type="term" value="P:response to antibiotic"/>
    <property type="evidence" value="ECO:0007669"/>
    <property type="project" value="UniProtKB-KW"/>
</dbReference>
<dbReference type="FunFam" id="3.40.50.300:FF:000589">
    <property type="entry name" value="ABC transporter, ATP-binding subunit"/>
    <property type="match status" value="1"/>
</dbReference>
<dbReference type="InterPro" id="IPR003593">
    <property type="entry name" value="AAA+_ATPase"/>
</dbReference>
<evidence type="ECO:0000256" key="1">
    <source>
        <dbReference type="ARBA" id="ARBA00004202"/>
    </source>
</evidence>
<keyword evidence="3" id="KW-1003">Cell membrane</keyword>
<evidence type="ECO:0000259" key="9">
    <source>
        <dbReference type="PROSITE" id="PS50893"/>
    </source>
</evidence>
<dbReference type="GO" id="GO:0005886">
    <property type="term" value="C:plasma membrane"/>
    <property type="evidence" value="ECO:0007669"/>
    <property type="project" value="UniProtKB-SubCell"/>
</dbReference>
<reference evidence="10 11" key="1">
    <citation type="submission" date="2020-08" db="EMBL/GenBank/DDBJ databases">
        <title>Genomic Encyclopedia of Type Strains, Phase IV (KMG-IV): sequencing the most valuable type-strain genomes for metagenomic binning, comparative biology and taxonomic classification.</title>
        <authorList>
            <person name="Goeker M."/>
        </authorList>
    </citation>
    <scope>NUCLEOTIDE SEQUENCE [LARGE SCALE GENOMIC DNA]</scope>
    <source>
        <strain evidence="10 11">DSM 45385</strain>
    </source>
</reference>
<evidence type="ECO:0000313" key="10">
    <source>
        <dbReference type="EMBL" id="MBB5076049.1"/>
    </source>
</evidence>
<evidence type="ECO:0000256" key="2">
    <source>
        <dbReference type="ARBA" id="ARBA00022448"/>
    </source>
</evidence>
<dbReference type="PANTHER" id="PTHR42711">
    <property type="entry name" value="ABC TRANSPORTER ATP-BINDING PROTEIN"/>
    <property type="match status" value="1"/>
</dbReference>
<sequence length="302" mass="32799">MDLIEVTNLRKSYKDHVAVEDVSFSVEEGEIFGILGPNGAGKTTTVECVSGLRRRDGGQISVAGVDPGRDRDRLRRILGAQLQSSQLPDRIKVWEAMDLYASFYPDPADWPELLDLVGLTAKRNAMFAKLSGGQRQRLSVALALVGRPRVAVLDELTTGLDPQARRDVWELVERIRADGVTVLLVTHFMEEAERLCDRVALIDGGRVAAVDTPAGLVAAVDDEQEVSFRPSSPVDEAILLALPEVRAVERSGARLVVRGSGNLAPAVTLALAEHQIVPTDLRIEQANLDDAFLAITGKKLIP</sequence>
<evidence type="ECO:0000256" key="3">
    <source>
        <dbReference type="ARBA" id="ARBA00022475"/>
    </source>
</evidence>
<keyword evidence="6" id="KW-1278">Translocase</keyword>
<keyword evidence="4" id="KW-0547">Nucleotide-binding</keyword>
<accession>A0A7W7ZYC7</accession>
<gene>
    <name evidence="10" type="ORF">HNR40_001495</name>
</gene>
<dbReference type="EMBL" id="JACHIN010000001">
    <property type="protein sequence ID" value="MBB5076049.1"/>
    <property type="molecule type" value="Genomic_DNA"/>
</dbReference>
<dbReference type="AlphaFoldDB" id="A0A7W7ZYC7"/>
<dbReference type="GO" id="GO:0005524">
    <property type="term" value="F:ATP binding"/>
    <property type="evidence" value="ECO:0007669"/>
    <property type="project" value="UniProtKB-KW"/>
</dbReference>
<dbReference type="InterPro" id="IPR050763">
    <property type="entry name" value="ABC_transporter_ATP-binding"/>
</dbReference>
<dbReference type="InterPro" id="IPR027417">
    <property type="entry name" value="P-loop_NTPase"/>
</dbReference>
<evidence type="ECO:0000313" key="11">
    <source>
        <dbReference type="Proteomes" id="UP000568380"/>
    </source>
</evidence>
<evidence type="ECO:0000256" key="5">
    <source>
        <dbReference type="ARBA" id="ARBA00022840"/>
    </source>
</evidence>
<comment type="caution">
    <text evidence="10">The sequence shown here is derived from an EMBL/GenBank/DDBJ whole genome shotgun (WGS) entry which is preliminary data.</text>
</comment>
<dbReference type="Gene3D" id="3.40.50.300">
    <property type="entry name" value="P-loop containing nucleotide triphosphate hydrolases"/>
    <property type="match status" value="1"/>
</dbReference>
<comment type="subcellular location">
    <subcellularLocation>
        <location evidence="1">Cell membrane</location>
        <topology evidence="1">Peripheral membrane protein</topology>
    </subcellularLocation>
</comment>
<dbReference type="SMART" id="SM00382">
    <property type="entry name" value="AAA"/>
    <property type="match status" value="1"/>
</dbReference>
<evidence type="ECO:0000256" key="4">
    <source>
        <dbReference type="ARBA" id="ARBA00022741"/>
    </source>
</evidence>
<dbReference type="InterPro" id="IPR003439">
    <property type="entry name" value="ABC_transporter-like_ATP-bd"/>
</dbReference>
<dbReference type="PROSITE" id="PS00211">
    <property type="entry name" value="ABC_TRANSPORTER_1"/>
    <property type="match status" value="1"/>
</dbReference>